<evidence type="ECO:0000256" key="10">
    <source>
        <dbReference type="ARBA" id="ARBA00022857"/>
    </source>
</evidence>
<dbReference type="InterPro" id="IPR010071">
    <property type="entry name" value="AA_adenyl_dom"/>
</dbReference>
<keyword evidence="8" id="KW-0597">Phosphoprotein</keyword>
<reference evidence="20 21" key="1">
    <citation type="journal article" date="2019" name="Nat. Ecol. Evol.">
        <title>Megaphylogeny resolves global patterns of mushroom evolution.</title>
        <authorList>
            <person name="Varga T."/>
            <person name="Krizsan K."/>
            <person name="Foldi C."/>
            <person name="Dima B."/>
            <person name="Sanchez-Garcia M."/>
            <person name="Sanchez-Ramirez S."/>
            <person name="Szollosi G.J."/>
            <person name="Szarkandi J.G."/>
            <person name="Papp V."/>
            <person name="Albert L."/>
            <person name="Andreopoulos W."/>
            <person name="Angelini C."/>
            <person name="Antonin V."/>
            <person name="Barry K.W."/>
            <person name="Bougher N.L."/>
            <person name="Buchanan P."/>
            <person name="Buyck B."/>
            <person name="Bense V."/>
            <person name="Catcheside P."/>
            <person name="Chovatia M."/>
            <person name="Cooper J."/>
            <person name="Damon W."/>
            <person name="Desjardin D."/>
            <person name="Finy P."/>
            <person name="Geml J."/>
            <person name="Haridas S."/>
            <person name="Hughes K."/>
            <person name="Justo A."/>
            <person name="Karasinski D."/>
            <person name="Kautmanova I."/>
            <person name="Kiss B."/>
            <person name="Kocsube S."/>
            <person name="Kotiranta H."/>
            <person name="LaButti K.M."/>
            <person name="Lechner B.E."/>
            <person name="Liimatainen K."/>
            <person name="Lipzen A."/>
            <person name="Lukacs Z."/>
            <person name="Mihaltcheva S."/>
            <person name="Morgado L.N."/>
            <person name="Niskanen T."/>
            <person name="Noordeloos M.E."/>
            <person name="Ohm R.A."/>
            <person name="Ortiz-Santana B."/>
            <person name="Ovrebo C."/>
            <person name="Racz N."/>
            <person name="Riley R."/>
            <person name="Savchenko A."/>
            <person name="Shiryaev A."/>
            <person name="Soop K."/>
            <person name="Spirin V."/>
            <person name="Szebenyi C."/>
            <person name="Tomsovsky M."/>
            <person name="Tulloss R.E."/>
            <person name="Uehling J."/>
            <person name="Grigoriev I.V."/>
            <person name="Vagvolgyi C."/>
            <person name="Papp T."/>
            <person name="Martin F.M."/>
            <person name="Miettinen O."/>
            <person name="Hibbett D.S."/>
            <person name="Nagy L.G."/>
        </authorList>
    </citation>
    <scope>NUCLEOTIDE SEQUENCE [LARGE SCALE GENOMIC DNA]</scope>
    <source>
        <strain evidence="20 21">CBS 309.79</strain>
    </source>
</reference>
<evidence type="ECO:0000256" key="15">
    <source>
        <dbReference type="ARBA" id="ARBA00048260"/>
    </source>
</evidence>
<evidence type="ECO:0000313" key="20">
    <source>
        <dbReference type="EMBL" id="TFK96314.1"/>
    </source>
</evidence>
<comment type="similarity">
    <text evidence="4">Belongs to the ATP-dependent AMP-binding enzyme family.</text>
</comment>
<evidence type="ECO:0000256" key="13">
    <source>
        <dbReference type="ARBA" id="ARBA00031335"/>
    </source>
</evidence>
<protein>
    <recommendedName>
        <fullName evidence="14">Alpha-aminoadipate reductase</fullName>
        <ecNumber evidence="6">1.2.1.31</ecNumber>
        <ecNumber evidence="5">1.2.1.95</ecNumber>
    </recommendedName>
    <alternativeName>
        <fullName evidence="13">L-aminoadipate-semialdehyde dehydrogenase</fullName>
    </alternativeName>
</protein>
<dbReference type="Pfam" id="PF07993">
    <property type="entry name" value="NAD_binding_4"/>
    <property type="match status" value="1"/>
</dbReference>
<evidence type="ECO:0000256" key="5">
    <source>
        <dbReference type="ARBA" id="ARBA00012913"/>
    </source>
</evidence>
<dbReference type="InterPro" id="IPR000873">
    <property type="entry name" value="AMP-dep_synth/lig_dom"/>
</dbReference>
<comment type="pathway">
    <text evidence="3">Amino-acid biosynthesis; L-lysine biosynthesis via AAA pathway; L-lysine from L-alpha-aminoadipate (fungal route): step 1/3.</text>
</comment>
<evidence type="ECO:0000256" key="8">
    <source>
        <dbReference type="ARBA" id="ARBA00022553"/>
    </source>
</evidence>
<comment type="catalytic activity">
    <reaction evidence="17">
        <text>(S)-2-amino-6-oxohexanoate + NADP(+) + H2O = L-2-aminoadipate + NADPH + 2 H(+)</text>
        <dbReference type="Rhea" id="RHEA:12304"/>
        <dbReference type="ChEBI" id="CHEBI:15377"/>
        <dbReference type="ChEBI" id="CHEBI:15378"/>
        <dbReference type="ChEBI" id="CHEBI:57783"/>
        <dbReference type="ChEBI" id="CHEBI:58321"/>
        <dbReference type="ChEBI" id="CHEBI:58349"/>
        <dbReference type="ChEBI" id="CHEBI:58672"/>
        <dbReference type="EC" id="1.2.1.31"/>
    </reaction>
</comment>
<dbReference type="EC" id="1.2.1.95" evidence="5"/>
<evidence type="ECO:0000256" key="16">
    <source>
        <dbReference type="ARBA" id="ARBA00048414"/>
    </source>
</evidence>
<keyword evidence="9" id="KW-0028">Amino-acid biosynthesis</keyword>
<keyword evidence="11" id="KW-0560">Oxidoreductase</keyword>
<evidence type="ECO:0000256" key="9">
    <source>
        <dbReference type="ARBA" id="ARBA00022605"/>
    </source>
</evidence>
<evidence type="ECO:0000256" key="3">
    <source>
        <dbReference type="ARBA" id="ARBA00004827"/>
    </source>
</evidence>
<dbReference type="InterPro" id="IPR013120">
    <property type="entry name" value="FAR_NAD-bd"/>
</dbReference>
<dbReference type="Pfam" id="PF00501">
    <property type="entry name" value="AMP-binding"/>
    <property type="match status" value="1"/>
</dbReference>
<dbReference type="PANTHER" id="PTHR44845:SF1">
    <property type="entry name" value="L-2-AMINOADIPATE REDUCTASE"/>
    <property type="match status" value="1"/>
</dbReference>
<dbReference type="InterPro" id="IPR045851">
    <property type="entry name" value="AMP-bd_C_sf"/>
</dbReference>
<dbReference type="Gene3D" id="3.30.300.30">
    <property type="match status" value="1"/>
</dbReference>
<dbReference type="EC" id="1.2.1.31" evidence="6"/>
<dbReference type="SMART" id="SM00823">
    <property type="entry name" value="PKS_PP"/>
    <property type="match status" value="1"/>
</dbReference>
<dbReference type="NCBIfam" id="TIGR01733">
    <property type="entry name" value="AA-adenyl-dom"/>
    <property type="match status" value="1"/>
</dbReference>
<evidence type="ECO:0000256" key="17">
    <source>
        <dbReference type="ARBA" id="ARBA00049537"/>
    </source>
</evidence>
<comment type="catalytic activity">
    <reaction evidence="16">
        <text>(S)-2-amino-6-oxohexanoate + NAD(+) + H2O = L-2-aminoadipate + NADH + 2 H(+)</text>
        <dbReference type="Rhea" id="RHEA:12308"/>
        <dbReference type="ChEBI" id="CHEBI:15377"/>
        <dbReference type="ChEBI" id="CHEBI:15378"/>
        <dbReference type="ChEBI" id="CHEBI:57540"/>
        <dbReference type="ChEBI" id="CHEBI:57945"/>
        <dbReference type="ChEBI" id="CHEBI:58321"/>
        <dbReference type="ChEBI" id="CHEBI:58672"/>
        <dbReference type="EC" id="1.2.1.31"/>
    </reaction>
</comment>
<dbReference type="Gene3D" id="3.40.50.720">
    <property type="entry name" value="NAD(P)-binding Rossmann-like Domain"/>
    <property type="match status" value="1"/>
</dbReference>
<dbReference type="InterPro" id="IPR020806">
    <property type="entry name" value="PKS_PP-bd"/>
</dbReference>
<dbReference type="GO" id="GO:0031177">
    <property type="term" value="F:phosphopantetheine binding"/>
    <property type="evidence" value="ECO:0007669"/>
    <property type="project" value="InterPro"/>
</dbReference>
<evidence type="ECO:0000256" key="1">
    <source>
        <dbReference type="ARBA" id="ARBA00001957"/>
    </source>
</evidence>
<evidence type="ECO:0000256" key="7">
    <source>
        <dbReference type="ARBA" id="ARBA00022450"/>
    </source>
</evidence>
<dbReference type="PROSITE" id="PS00455">
    <property type="entry name" value="AMP_BINDING"/>
    <property type="match status" value="1"/>
</dbReference>
<dbReference type="Gene3D" id="3.40.50.12780">
    <property type="entry name" value="N-terminal domain of ligase-like"/>
    <property type="match status" value="1"/>
</dbReference>
<feature type="compositionally biased region" description="Low complexity" evidence="18">
    <location>
        <begin position="1391"/>
        <end position="1401"/>
    </location>
</feature>
<accession>A0A5C3Q2I4</accession>
<dbReference type="GO" id="GO:0019878">
    <property type="term" value="P:lysine biosynthetic process via aminoadipic acid"/>
    <property type="evidence" value="ECO:0007669"/>
    <property type="project" value="UniProtKB-UniPathway"/>
</dbReference>
<evidence type="ECO:0000256" key="4">
    <source>
        <dbReference type="ARBA" id="ARBA00006432"/>
    </source>
</evidence>
<dbReference type="OrthoDB" id="329835at2759"/>
<feature type="compositionally biased region" description="Polar residues" evidence="18">
    <location>
        <begin position="429"/>
        <end position="441"/>
    </location>
</feature>
<dbReference type="PIRSF" id="PIRSF001617">
    <property type="entry name" value="Alpha-AR"/>
    <property type="match status" value="1"/>
</dbReference>
<dbReference type="PROSITE" id="PS00012">
    <property type="entry name" value="PHOSPHOPANTETHEINE"/>
    <property type="match status" value="1"/>
</dbReference>
<dbReference type="Gene3D" id="1.10.1200.10">
    <property type="entry name" value="ACP-like"/>
    <property type="match status" value="1"/>
</dbReference>
<dbReference type="InterPro" id="IPR001242">
    <property type="entry name" value="Condensation_dom"/>
</dbReference>
<dbReference type="Gene3D" id="3.30.559.30">
    <property type="entry name" value="Nonribosomal peptide synthetase, condensation domain"/>
    <property type="match status" value="1"/>
</dbReference>
<gene>
    <name evidence="20" type="ORF">BDV98DRAFT_608333</name>
</gene>
<feature type="region of interest" description="Disordered" evidence="18">
    <location>
        <begin position="414"/>
        <end position="444"/>
    </location>
</feature>
<comment type="cofactor">
    <cofactor evidence="1">
        <name>pantetheine 4'-phosphate</name>
        <dbReference type="ChEBI" id="CHEBI:47942"/>
    </cofactor>
</comment>
<dbReference type="InterPro" id="IPR036291">
    <property type="entry name" value="NAD(P)-bd_dom_sf"/>
</dbReference>
<dbReference type="SUPFAM" id="SSF56801">
    <property type="entry name" value="Acetyl-CoA synthetase-like"/>
    <property type="match status" value="1"/>
</dbReference>
<dbReference type="SUPFAM" id="SSF51735">
    <property type="entry name" value="NAD(P)-binding Rossmann-fold domains"/>
    <property type="match status" value="1"/>
</dbReference>
<dbReference type="Pfam" id="PF00668">
    <property type="entry name" value="Condensation"/>
    <property type="match status" value="1"/>
</dbReference>
<evidence type="ECO:0000256" key="6">
    <source>
        <dbReference type="ARBA" id="ARBA00013073"/>
    </source>
</evidence>
<dbReference type="PANTHER" id="PTHR44845">
    <property type="entry name" value="CARRIER DOMAIN-CONTAINING PROTEIN"/>
    <property type="match status" value="1"/>
</dbReference>
<feature type="domain" description="Carrier" evidence="19">
    <location>
        <begin position="878"/>
        <end position="955"/>
    </location>
</feature>
<keyword evidence="21" id="KW-1185">Reference proteome</keyword>
<dbReference type="Pfam" id="PF00550">
    <property type="entry name" value="PP-binding"/>
    <property type="match status" value="1"/>
</dbReference>
<dbReference type="InterPro" id="IPR009081">
    <property type="entry name" value="PP-bd_ACP"/>
</dbReference>
<name>A0A5C3Q2I4_9AGAR</name>
<comment type="catalytic activity">
    <reaction evidence="15">
        <text>(S)-2-amino-6-oxohexanoate + AMP + diphosphate + NADP(+) = L-2-aminoadipate + ATP + NADPH + H(+)</text>
        <dbReference type="Rhea" id="RHEA:46936"/>
        <dbReference type="ChEBI" id="CHEBI:15378"/>
        <dbReference type="ChEBI" id="CHEBI:30616"/>
        <dbReference type="ChEBI" id="CHEBI:33019"/>
        <dbReference type="ChEBI" id="CHEBI:57783"/>
        <dbReference type="ChEBI" id="CHEBI:58321"/>
        <dbReference type="ChEBI" id="CHEBI:58349"/>
        <dbReference type="ChEBI" id="CHEBI:58672"/>
        <dbReference type="ChEBI" id="CHEBI:456215"/>
        <dbReference type="EC" id="1.2.1.95"/>
    </reaction>
</comment>
<dbReference type="PROSITE" id="PS50075">
    <property type="entry name" value="CARRIER"/>
    <property type="match status" value="1"/>
</dbReference>
<dbReference type="InterPro" id="IPR020845">
    <property type="entry name" value="AMP-binding_CS"/>
</dbReference>
<dbReference type="InterPro" id="IPR010080">
    <property type="entry name" value="Thioester_reductase-like_dom"/>
</dbReference>
<keyword evidence="10" id="KW-0521">NADP</keyword>
<evidence type="ECO:0000256" key="18">
    <source>
        <dbReference type="SAM" id="MobiDB-lite"/>
    </source>
</evidence>
<comment type="function">
    <text evidence="2">Catalyzes the activation of alpha-aminoadipate by ATP-dependent adenylation and the reduction of activated alpha-aminoadipate by NADPH. The activated alpha-aminoadipate is bound to the phosphopantheinyl group of the enzyme itself before it is reduced to (S)-2-amino-6-oxohexanoate.</text>
</comment>
<keyword evidence="12" id="KW-0457">Lysine biosynthesis</keyword>
<dbReference type="NCBIfam" id="TIGR01746">
    <property type="entry name" value="Thioester-redct"/>
    <property type="match status" value="1"/>
</dbReference>
<dbReference type="InterPro" id="IPR006162">
    <property type="entry name" value="Ppantetheine_attach_site"/>
</dbReference>
<dbReference type="Proteomes" id="UP000305067">
    <property type="component" value="Unassembled WGS sequence"/>
</dbReference>
<evidence type="ECO:0000259" key="19">
    <source>
        <dbReference type="PROSITE" id="PS50075"/>
    </source>
</evidence>
<feature type="region of interest" description="Disordered" evidence="18">
    <location>
        <begin position="1389"/>
        <end position="1413"/>
    </location>
</feature>
<evidence type="ECO:0000313" key="21">
    <source>
        <dbReference type="Proteomes" id="UP000305067"/>
    </source>
</evidence>
<dbReference type="CDD" id="cd05235">
    <property type="entry name" value="SDR_e1"/>
    <property type="match status" value="1"/>
</dbReference>
<dbReference type="InterPro" id="IPR042099">
    <property type="entry name" value="ANL_N_sf"/>
</dbReference>
<dbReference type="GO" id="GO:0004043">
    <property type="term" value="F:L-aminoadipate-semialdehyde dehydrogenase [NAD(P)+] activity"/>
    <property type="evidence" value="ECO:0007669"/>
    <property type="project" value="UniProtKB-EC"/>
</dbReference>
<dbReference type="UniPathway" id="UPA00033">
    <property type="reaction ID" value="UER00032"/>
</dbReference>
<dbReference type="SUPFAM" id="SSF47336">
    <property type="entry name" value="ACP-like"/>
    <property type="match status" value="1"/>
</dbReference>
<dbReference type="InterPro" id="IPR036736">
    <property type="entry name" value="ACP-like_sf"/>
</dbReference>
<keyword evidence="7" id="KW-0596">Phosphopantetheine</keyword>
<organism evidence="20 21">
    <name type="scientific">Pterulicium gracile</name>
    <dbReference type="NCBI Taxonomy" id="1884261"/>
    <lineage>
        <taxon>Eukaryota</taxon>
        <taxon>Fungi</taxon>
        <taxon>Dikarya</taxon>
        <taxon>Basidiomycota</taxon>
        <taxon>Agaricomycotina</taxon>
        <taxon>Agaricomycetes</taxon>
        <taxon>Agaricomycetidae</taxon>
        <taxon>Agaricales</taxon>
        <taxon>Pleurotineae</taxon>
        <taxon>Pterulaceae</taxon>
        <taxon>Pterulicium</taxon>
    </lineage>
</organism>
<dbReference type="InterPro" id="IPR014397">
    <property type="entry name" value="Lys2"/>
</dbReference>
<evidence type="ECO:0000256" key="2">
    <source>
        <dbReference type="ARBA" id="ARBA00003499"/>
    </source>
</evidence>
<feature type="compositionally biased region" description="Acidic residues" evidence="18">
    <location>
        <begin position="416"/>
        <end position="428"/>
    </location>
</feature>
<evidence type="ECO:0000256" key="14">
    <source>
        <dbReference type="ARBA" id="ARBA00032195"/>
    </source>
</evidence>
<evidence type="ECO:0000256" key="12">
    <source>
        <dbReference type="ARBA" id="ARBA00023154"/>
    </source>
</evidence>
<proteinExistence type="inferred from homology"/>
<dbReference type="EMBL" id="ML178862">
    <property type="protein sequence ID" value="TFK96314.1"/>
    <property type="molecule type" value="Genomic_DNA"/>
</dbReference>
<evidence type="ECO:0000256" key="11">
    <source>
        <dbReference type="ARBA" id="ARBA00023002"/>
    </source>
</evidence>
<sequence length="1413" mass="154697">MPEERLARVVKRLQNLPSISLPTDYPRPTGTNKLIEAVHDVALSENACVSLLKLALYDEEDRDDQDEPSGPNRPSAFHLLLAAFTVLLHRYTGDNDLVIGSSSGTAKDPLVLRMSVDPSDPFWAIVRRVQHVENEAESDAVPFGQIVHALSKAKGDTLDAPIFRVRFFDETDEPKDNFIRSTSLTSDLTVFVTRSAASARASLAPRISLRILYNSLLFSPSRITLIMDQLSIFLRKVASNPLFPVGSVPLLTPGQRATLPHPTADLNWCDWKGAITDVFSSNARAWPDRPCVLQSLPGTPDKLMYSYGAIRRASNILAHHLIKGGIQREEVVMVYAHRSVDLVVAVMAILKAGATFSVIDPAYPPSRQIIYLQVAKPRGLVVLKGAGTISPTVREFISEELMIRVEVPGLQVSPDGDLDGGYSDDDENTLSTHKNLGNTDPNVALGPDSVGTLSFTSGSTGIPKGVKGRHFSLTHFFPWMGERFGLSESSKFTMLSGIAHDPIQRDMFTPLFFGAELHVPTSDDIGIPGRLAEWMAESEVTVTHLTPAMGQLLSAQATSSIPSLLNAFFVGDVLTKRDCLRLQALASNCRIINMYGTTETQRAVSYFAIPPVAIDATFLATQKDIMPAGEGMIDVQLLVVNRNDRNVPCAVGEVGEIYVRSGGLAEGYLDKDATAEKFVTNWFSDDKVSWQDSIKAPSQGLPGPEARYWKGIRDRMYRSGDLGRYLPDGVVECTGRADDQIKIRGFRIELGEIDTHLSQHPLIRENVTLVRRDKDEEKILVSYFVPLDTPELDAFESDVQEGDGRSSLVQGMRKYRKLIKDIREHLKKKLPSYSIPSLFVPLTRMPLNPNGKIDKPALPFPDTAQLAASVQTSTVGAAKATATEASMQLIWSTILPNPPKPMPLDESFFDLGGHSILATRLIFEIRKTFVVDAPLGLVFDRPSIQGLASAVDELRNSDLGFGSSSAKTDGPQQKAAFVDYAQDYQNLIPKLRSTYEAPSTTSGQKLTVFLTGATGFLGAFVLKDLLSRTDQVTKVICLVRARSVLSGLERLKELSTDRGVWDDHWVTEGRVEVVIGDLGEDLLGLEQAIWDRIANEADAIVHNGALVHWVYPYEKLRQANVLSTLTAVELAAAGKPKTFVFVSSTSAIDTEYYVRLSDSISGGDSKYQGVPEEDDLEGARTGLKAGYGQSKWVSEKLLFEAGKRGLAGHIVRPGYVVGDSKSAVTNTDDFVWRMVKGCIQLGLVPNINNTINMVPVDQVALCTSLAAVSPLPGARQSVMHITARPLPSFNNLLSSLSVYGYPTEQVEYLLWRRKLEQHVMEVQDNALFPLLHFVLDDLPASTKAPDLDDTNTQGVLSQSGQNVQLCVQEELLGMYLAWLVAADFLPPPPSSSTGTPLPKLSQQTVKAAGRSGR</sequence>
<dbReference type="SUPFAM" id="SSF52777">
    <property type="entry name" value="CoA-dependent acyltransferases"/>
    <property type="match status" value="1"/>
</dbReference>
<dbReference type="STRING" id="1884261.A0A5C3Q2I4"/>
<dbReference type="NCBIfam" id="TIGR03443">
    <property type="entry name" value="alpha_am_amid"/>
    <property type="match status" value="1"/>
</dbReference>